<reference evidence="3" key="1">
    <citation type="submission" date="2022-12" db="EMBL/GenBank/DDBJ databases">
        <title>Vibrio parahaemolyticus become highly virulent by producing novel Tc toxins.</title>
        <authorList>
            <person name="Yang F."/>
            <person name="You Y."/>
            <person name="Lai Q."/>
            <person name="Xu L."/>
            <person name="Li F."/>
        </authorList>
    </citation>
    <scope>NUCLEOTIDE SEQUENCE</scope>
    <source>
        <strain evidence="3">Vp-HL-202005</strain>
    </source>
</reference>
<keyword evidence="2" id="KW-0472">Membrane</keyword>
<dbReference type="AlphaFoldDB" id="A0AA47JDJ9"/>
<evidence type="ECO:0000313" key="3">
    <source>
        <dbReference type="EMBL" id="WAT88853.1"/>
    </source>
</evidence>
<gene>
    <name evidence="3" type="ORF">O1Q84_09055</name>
</gene>
<sequence>MSNPESIFPKGSIAYENEQKQNPSIKSEAEAETFFPKTSIAYQNEVKANRVTPGVGKGFLPPIKKQTAFTSTQTANISPENMYWPPYDFTSDTYINTKQLPDDSLCNNLKDNQEHVMFLTLEEAFKVLQSWGWKDTQATWKSMTTSTGAQIMINYGVNGKDIVTTSMIIAQFNVHGIKATKLGLKATFGMKMSTYYNKTGTEMIKLSGYSGLRRILTGTTYRLDKPKVVQLGIGKYGLANSIKSGTVITIFVAAGFRILDYAFNDEVFLTDLVGSLGTDVVKIGISSAVSAALGAASLAFVSFVAVNLAVVVAAGLVTSIILNELDEHYGITPKVIELLEKAQQEAVEKAEQLIENTYDSVLDLAGMLLEGVLETGKEVIESEVKRFIKKSLNELTPKIL</sequence>
<dbReference type="Proteomes" id="UP001156560">
    <property type="component" value="Chromosome 1"/>
</dbReference>
<accession>A0AA47JDJ9</accession>
<evidence type="ECO:0000256" key="1">
    <source>
        <dbReference type="SAM" id="MobiDB-lite"/>
    </source>
</evidence>
<keyword evidence="2" id="KW-0812">Transmembrane</keyword>
<name>A0AA47JDJ9_VIBPH</name>
<protein>
    <submittedName>
        <fullName evidence="3">Uncharacterized protein</fullName>
    </submittedName>
</protein>
<feature type="region of interest" description="Disordered" evidence="1">
    <location>
        <begin position="1"/>
        <end position="23"/>
    </location>
</feature>
<dbReference type="EMBL" id="CP114194">
    <property type="protein sequence ID" value="WAT88853.1"/>
    <property type="molecule type" value="Genomic_DNA"/>
</dbReference>
<proteinExistence type="predicted"/>
<evidence type="ECO:0000313" key="4">
    <source>
        <dbReference type="Proteomes" id="UP001156560"/>
    </source>
</evidence>
<evidence type="ECO:0000256" key="2">
    <source>
        <dbReference type="SAM" id="Phobius"/>
    </source>
</evidence>
<dbReference type="RefSeq" id="WP_175423176.1">
    <property type="nucleotide sequence ID" value="NZ_CP114194.1"/>
</dbReference>
<keyword evidence="2" id="KW-1133">Transmembrane helix</keyword>
<organism evidence="3 4">
    <name type="scientific">Vibrio parahaemolyticus</name>
    <dbReference type="NCBI Taxonomy" id="670"/>
    <lineage>
        <taxon>Bacteria</taxon>
        <taxon>Pseudomonadati</taxon>
        <taxon>Pseudomonadota</taxon>
        <taxon>Gammaproteobacteria</taxon>
        <taxon>Vibrionales</taxon>
        <taxon>Vibrionaceae</taxon>
        <taxon>Vibrio</taxon>
    </lineage>
</organism>
<feature type="transmembrane region" description="Helical" evidence="2">
    <location>
        <begin position="298"/>
        <end position="322"/>
    </location>
</feature>